<evidence type="ECO:0000313" key="1">
    <source>
        <dbReference type="EMBL" id="KOO23720.1"/>
    </source>
</evidence>
<dbReference type="EMBL" id="JWZX01003163">
    <property type="protein sequence ID" value="KOO23720.1"/>
    <property type="molecule type" value="Genomic_DNA"/>
</dbReference>
<organism evidence="1 2">
    <name type="scientific">Chrysochromulina tobinii</name>
    <dbReference type="NCBI Taxonomy" id="1460289"/>
    <lineage>
        <taxon>Eukaryota</taxon>
        <taxon>Haptista</taxon>
        <taxon>Haptophyta</taxon>
        <taxon>Prymnesiophyceae</taxon>
        <taxon>Prymnesiales</taxon>
        <taxon>Chrysochromulinaceae</taxon>
        <taxon>Chrysochromulina</taxon>
    </lineage>
</organism>
<keyword evidence="2" id="KW-1185">Reference proteome</keyword>
<dbReference type="AlphaFoldDB" id="A0A0M0JB55"/>
<evidence type="ECO:0000313" key="2">
    <source>
        <dbReference type="Proteomes" id="UP000037460"/>
    </source>
</evidence>
<comment type="caution">
    <text evidence="1">The sequence shown here is derived from an EMBL/GenBank/DDBJ whole genome shotgun (WGS) entry which is preliminary data.</text>
</comment>
<name>A0A0M0JB55_9EUKA</name>
<protein>
    <submittedName>
        <fullName evidence="1">Uncharacterized protein</fullName>
    </submittedName>
</protein>
<dbReference type="Proteomes" id="UP000037460">
    <property type="component" value="Unassembled WGS sequence"/>
</dbReference>
<sequence length="221" mass="25886">MLRREQPQLAYFALLPNYGLTHRKPFGGSREPYGFLQYLLDFWDNLPPVTILTQDDCLKDGCSWGNALTQMRLMLQSWPKFWGIDRLTGAPMPITPENCLCRIYNENTFAKDKRYYWYRWMSFVQQHLLGTVPENRSTLVHWPQDATFAVSRLVLRSQPRWMYEALLRMTTVENACFNAGTIHWAHSFERLWFELLDSKVPKIVNAGPDGKGMCMLGARRL</sequence>
<gene>
    <name evidence="1" type="ORF">Ctob_006167</name>
</gene>
<accession>A0A0M0JB55</accession>
<reference evidence="2" key="1">
    <citation type="journal article" date="2015" name="PLoS Genet.">
        <title>Genome Sequence and Transcriptome Analyses of Chrysochromulina tobin: Metabolic Tools for Enhanced Algal Fitness in the Prominent Order Prymnesiales (Haptophyceae).</title>
        <authorList>
            <person name="Hovde B.T."/>
            <person name="Deodato C.R."/>
            <person name="Hunsperger H.M."/>
            <person name="Ryken S.A."/>
            <person name="Yost W."/>
            <person name="Jha R.K."/>
            <person name="Patterson J."/>
            <person name="Monnat R.J. Jr."/>
            <person name="Barlow S.B."/>
            <person name="Starkenburg S.R."/>
            <person name="Cattolico R.A."/>
        </authorList>
    </citation>
    <scope>NUCLEOTIDE SEQUENCE</scope>
    <source>
        <strain evidence="2">CCMP291</strain>
    </source>
</reference>
<proteinExistence type="predicted"/>